<dbReference type="Proteomes" id="UP000245708">
    <property type="component" value="Unassembled WGS sequence"/>
</dbReference>
<dbReference type="GO" id="GO:0019700">
    <property type="term" value="P:organic phosphonate catabolic process"/>
    <property type="evidence" value="ECO:0007669"/>
    <property type="project" value="InterPro"/>
</dbReference>
<feature type="domain" description="Amidohydrolase-related" evidence="1">
    <location>
        <begin position="244"/>
        <end position="377"/>
    </location>
</feature>
<evidence type="ECO:0000259" key="1">
    <source>
        <dbReference type="Pfam" id="PF01979"/>
    </source>
</evidence>
<dbReference type="InterPro" id="IPR011059">
    <property type="entry name" value="Metal-dep_hydrolase_composite"/>
</dbReference>
<dbReference type="GO" id="GO:0016810">
    <property type="term" value="F:hydrolase activity, acting on carbon-nitrogen (but not peptide) bonds"/>
    <property type="evidence" value="ECO:0007669"/>
    <property type="project" value="InterPro"/>
</dbReference>
<dbReference type="InterPro" id="IPR012696">
    <property type="entry name" value="PhnM"/>
</dbReference>
<evidence type="ECO:0000313" key="2">
    <source>
        <dbReference type="EMBL" id="PWK59512.1"/>
    </source>
</evidence>
<name>A0A316GJC2_9RHOB</name>
<dbReference type="InterPro" id="IPR032466">
    <property type="entry name" value="Metal_Hydrolase"/>
</dbReference>
<dbReference type="PANTHER" id="PTHR43135">
    <property type="entry name" value="ALPHA-D-RIBOSE 1-METHYLPHOSPHONATE 5-TRIPHOSPHATE DIPHOSPHATASE"/>
    <property type="match status" value="1"/>
</dbReference>
<dbReference type="PIRSF" id="PIRSF038971">
    <property type="entry name" value="PhnM"/>
    <property type="match status" value="1"/>
</dbReference>
<dbReference type="Gene3D" id="2.30.40.10">
    <property type="entry name" value="Urease, subunit C, domain 1"/>
    <property type="match status" value="1"/>
</dbReference>
<dbReference type="SUPFAM" id="SSF51338">
    <property type="entry name" value="Composite domain of metallo-dependent hydrolases"/>
    <property type="match status" value="1"/>
</dbReference>
<dbReference type="NCBIfam" id="NF011987">
    <property type="entry name" value="PRK15446.2-3"/>
    <property type="match status" value="1"/>
</dbReference>
<dbReference type="InterPro" id="IPR006680">
    <property type="entry name" value="Amidohydro-rel"/>
</dbReference>
<evidence type="ECO:0000313" key="3">
    <source>
        <dbReference type="Proteomes" id="UP000245708"/>
    </source>
</evidence>
<dbReference type="InterPro" id="IPR051781">
    <property type="entry name" value="Metallo-dep_Hydrolase"/>
</dbReference>
<dbReference type="EMBL" id="QGGW01000007">
    <property type="protein sequence ID" value="PWK59512.1"/>
    <property type="molecule type" value="Genomic_DNA"/>
</dbReference>
<dbReference type="PANTHER" id="PTHR43135:SF3">
    <property type="entry name" value="ALPHA-D-RIBOSE 1-METHYLPHOSPHONATE 5-TRIPHOSPHATE DIPHOSPHATASE"/>
    <property type="match status" value="1"/>
</dbReference>
<dbReference type="SUPFAM" id="SSF51556">
    <property type="entry name" value="Metallo-dependent hydrolases"/>
    <property type="match status" value="1"/>
</dbReference>
<protein>
    <submittedName>
        <fullName evidence="2">Alpha-D-ribose 1-methylphosphonate 5-triphosphate diphosphatase</fullName>
    </submittedName>
</protein>
<organism evidence="2 3">
    <name type="scientific">Roseicyclus mahoneyensis</name>
    <dbReference type="NCBI Taxonomy" id="164332"/>
    <lineage>
        <taxon>Bacteria</taxon>
        <taxon>Pseudomonadati</taxon>
        <taxon>Pseudomonadota</taxon>
        <taxon>Alphaproteobacteria</taxon>
        <taxon>Rhodobacterales</taxon>
        <taxon>Roseobacteraceae</taxon>
        <taxon>Roseicyclus</taxon>
    </lineage>
</organism>
<dbReference type="Pfam" id="PF01979">
    <property type="entry name" value="Amidohydro_1"/>
    <property type="match status" value="1"/>
</dbReference>
<proteinExistence type="predicted"/>
<sequence>MPISPLSCPGPTTMPDLPPLRLTGAEVLLPGGFAHEALSISGGRIAGEGGRDVDLSGYRILPGIIDLHGDGFERHMAPRRGAVETPAMGLAALDAECAACGITTAMLAQFWSWEGGMRGPAFAAALAEALDAAETLTDMDLQLRVETHMLDTLDAMQALVARHAIRYVVWNDHLPHRELAAGKRPPRLTGQALKSGRSPEAHEALLQALHANAPQVMAALADVARDFRAKGVRMGSHDDHRAADRDMFRAIGADICEFPETLEAARAAKSAGEPVIMGAPNVVRGGSHNGKIAAETLIEAGLVDALVSDYHYPSLGRAAVKLSARHGWPAAWDLVSGGPARVIGWTDRGHIAEGLRADLVILDDAGRVAGTIAGGRVSQISGALAVRWLA</sequence>
<gene>
    <name evidence="2" type="ORF">C7455_10757</name>
</gene>
<dbReference type="Gene3D" id="3.20.20.140">
    <property type="entry name" value="Metal-dependent hydrolases"/>
    <property type="match status" value="1"/>
</dbReference>
<keyword evidence="3" id="KW-1185">Reference proteome</keyword>
<reference evidence="2 3" key="1">
    <citation type="submission" date="2018-05" db="EMBL/GenBank/DDBJ databases">
        <title>Genomic Encyclopedia of Type Strains, Phase IV (KMG-IV): sequencing the most valuable type-strain genomes for metagenomic binning, comparative biology and taxonomic classification.</title>
        <authorList>
            <person name="Goeker M."/>
        </authorList>
    </citation>
    <scope>NUCLEOTIDE SEQUENCE [LARGE SCALE GENOMIC DNA]</scope>
    <source>
        <strain evidence="2 3">DSM 16097</strain>
    </source>
</reference>
<comment type="caution">
    <text evidence="2">The sequence shown here is derived from an EMBL/GenBank/DDBJ whole genome shotgun (WGS) entry which is preliminary data.</text>
</comment>
<accession>A0A316GJC2</accession>
<dbReference type="AlphaFoldDB" id="A0A316GJC2"/>